<proteinExistence type="inferred from homology"/>
<feature type="topological domain" description="Cytoplasmic" evidence="8">
    <location>
        <begin position="22"/>
        <end position="566"/>
    </location>
</feature>
<gene>
    <name evidence="8 9" type="primary">ezrA</name>
    <name evidence="9" type="ORF">BN1050_02480</name>
</gene>
<comment type="similarity">
    <text evidence="8">Belongs to the EzrA family.</text>
</comment>
<dbReference type="HAMAP" id="MF_00728">
    <property type="entry name" value="EzrA"/>
    <property type="match status" value="1"/>
</dbReference>
<dbReference type="PATRIC" id="fig|1461583.4.peg.2397"/>
<organism evidence="9">
    <name type="scientific">Metalysinibacillus saudimassiliensis</name>
    <dbReference type="NCBI Taxonomy" id="1461583"/>
    <lineage>
        <taxon>Bacteria</taxon>
        <taxon>Bacillati</taxon>
        <taxon>Bacillota</taxon>
        <taxon>Bacilli</taxon>
        <taxon>Bacillales</taxon>
        <taxon>Caryophanaceae</taxon>
        <taxon>Metalysinibacillus</taxon>
    </lineage>
</organism>
<feature type="topological domain" description="Extracellular" evidence="8">
    <location>
        <begin position="1"/>
        <end position="2"/>
    </location>
</feature>
<dbReference type="Pfam" id="PF06160">
    <property type="entry name" value="EzrA"/>
    <property type="match status" value="1"/>
</dbReference>
<sequence length="566" mass="65709">MQYIIIPIVILLVIIIVLLQQQRKHRRIMEVLEQQRREMQNKPINEELTKVKALNMNGQTEEMFDRWRSMNDEIKGEYVEVINELLQDIEDSIRGFKFKKATILEEEIKGYLKTASQTQDKIVAELNELIGSEEKNRVEIEELNEKYKAARKTLLAHQHAFGDALPALEERLEAFTPQSEQFNELTDNGNYLEARELVEQLQQEAENFLQLIQDIPTLLTDVQTNIPSSLAEIRGGYAEMEGQGYYLRHLELVEAFEHVDEEITVLKKDMKNLELDTIRQRIEDLNETIDYFYDVLENEVMAKQYLDKHCDSMFGKITKLQQSLRHTITEAEYVQESYHLSEEDADVPRECLRQLDLLQKRYDLVAMQVREGKSAYSSLRDELETIDLAVGKTMNIHEEFSRRMKNLRVDEEDARKRLAVIERTLQNTERMLNKANIPGVPAQLQAELEGVAELIYVVHEGLRQVPLDMSDVGQKVEETEQAMANVVQASEQLIEDVLTIERMIQYGNRYRATNKQLDERLTEAERAFVNTQYTKALEEAGAAVEEAEPGALEKVQQMVEADLRDL</sequence>
<keyword evidence="5 8" id="KW-0472">Membrane</keyword>
<dbReference type="EMBL" id="LN483078">
    <property type="protein sequence ID" value="CEA05483.1"/>
    <property type="molecule type" value="Genomic_DNA"/>
</dbReference>
<accession>A0A078MDN8</accession>
<dbReference type="GO" id="GO:0000921">
    <property type="term" value="P:septin ring assembly"/>
    <property type="evidence" value="ECO:0007669"/>
    <property type="project" value="InterPro"/>
</dbReference>
<protein>
    <recommendedName>
        <fullName evidence="8">Septation ring formation regulator EzrA</fullName>
    </recommendedName>
</protein>
<evidence type="ECO:0000256" key="1">
    <source>
        <dbReference type="ARBA" id="ARBA00022618"/>
    </source>
</evidence>
<comment type="subcellular location">
    <subcellularLocation>
        <location evidence="8">Cell membrane</location>
        <topology evidence="8">Single-pass membrane protein</topology>
    </subcellularLocation>
    <text evidence="8">Colocalized with FtsZ to the nascent septal site.</text>
</comment>
<evidence type="ECO:0000256" key="7">
    <source>
        <dbReference type="ARBA" id="ARBA00023306"/>
    </source>
</evidence>
<evidence type="ECO:0000256" key="5">
    <source>
        <dbReference type="ARBA" id="ARBA00023136"/>
    </source>
</evidence>
<dbReference type="GO" id="GO:0005940">
    <property type="term" value="C:septin ring"/>
    <property type="evidence" value="ECO:0007669"/>
    <property type="project" value="InterPro"/>
</dbReference>
<dbReference type="HOGENOM" id="CLU_034079_1_0_9"/>
<evidence type="ECO:0000256" key="6">
    <source>
        <dbReference type="ARBA" id="ARBA00023210"/>
    </source>
</evidence>
<feature type="coiled-coil region" evidence="8">
    <location>
        <begin position="123"/>
        <end position="160"/>
    </location>
</feature>
<feature type="coiled-coil region" evidence="8">
    <location>
        <begin position="397"/>
        <end position="431"/>
    </location>
</feature>
<dbReference type="GO" id="GO:0005886">
    <property type="term" value="C:plasma membrane"/>
    <property type="evidence" value="ECO:0007669"/>
    <property type="project" value="UniProtKB-SubCell"/>
</dbReference>
<evidence type="ECO:0000256" key="2">
    <source>
        <dbReference type="ARBA" id="ARBA00022692"/>
    </source>
</evidence>
<dbReference type="AlphaFoldDB" id="A0A078MDN8"/>
<evidence type="ECO:0000256" key="4">
    <source>
        <dbReference type="ARBA" id="ARBA00023054"/>
    </source>
</evidence>
<keyword evidence="1 8" id="KW-0132">Cell division</keyword>
<keyword evidence="8" id="KW-1003">Cell membrane</keyword>
<comment type="function">
    <text evidence="8">Negative regulator of FtsZ ring formation; modulates the frequency and position of FtsZ ring formation. Inhibits FtsZ ring formation at polar sites. Interacts either with FtsZ or with one of its binding partners to promote depolymerization.</text>
</comment>
<dbReference type="InterPro" id="IPR010379">
    <property type="entry name" value="EzrA"/>
</dbReference>
<name>A0A078MDN8_9BACL</name>
<keyword evidence="4 8" id="KW-0175">Coiled coil</keyword>
<evidence type="ECO:0000256" key="8">
    <source>
        <dbReference type="HAMAP-Rule" id="MF_00728"/>
    </source>
</evidence>
<reference evidence="9" key="1">
    <citation type="submission" date="2014-07" db="EMBL/GenBank/DDBJ databases">
        <authorList>
            <person name="Urmite Genomes Urmite Genomes"/>
        </authorList>
    </citation>
    <scope>NUCLEOTIDE SEQUENCE</scope>
    <source>
        <strain evidence="9">13S34_air</strain>
    </source>
</reference>
<keyword evidence="3 8" id="KW-1133">Transmembrane helix</keyword>
<feature type="coiled-coil region" evidence="8">
    <location>
        <begin position="256"/>
        <end position="288"/>
    </location>
</feature>
<keyword evidence="7 8" id="KW-0131">Cell cycle</keyword>
<evidence type="ECO:0000313" key="9">
    <source>
        <dbReference type="EMBL" id="CEA05483.1"/>
    </source>
</evidence>
<evidence type="ECO:0000256" key="3">
    <source>
        <dbReference type="ARBA" id="ARBA00022989"/>
    </source>
</evidence>
<keyword evidence="6 8" id="KW-0717">Septation</keyword>
<feature type="coiled-coil region" evidence="8">
    <location>
        <begin position="476"/>
        <end position="527"/>
    </location>
</feature>
<keyword evidence="2 8" id="KW-0812">Transmembrane</keyword>
<dbReference type="GO" id="GO:0000917">
    <property type="term" value="P:division septum assembly"/>
    <property type="evidence" value="ECO:0007669"/>
    <property type="project" value="UniProtKB-KW"/>
</dbReference>